<dbReference type="Pfam" id="PF08308">
    <property type="entry name" value="PEGA"/>
    <property type="match status" value="2"/>
</dbReference>
<dbReference type="Gene3D" id="1.10.510.10">
    <property type="entry name" value="Transferase(Phosphotransferase) domain 1"/>
    <property type="match status" value="1"/>
</dbReference>
<dbReference type="InterPro" id="IPR013229">
    <property type="entry name" value="PEGA"/>
</dbReference>
<dbReference type="Pfam" id="PF00069">
    <property type="entry name" value="Pkinase"/>
    <property type="match status" value="1"/>
</dbReference>
<keyword evidence="3 7" id="KW-0418">Kinase</keyword>
<dbReference type="PROSITE" id="PS00108">
    <property type="entry name" value="PROTEIN_KINASE_ST"/>
    <property type="match status" value="1"/>
</dbReference>
<dbReference type="EMBL" id="SOJN01000018">
    <property type="protein sequence ID" value="TET47512.1"/>
    <property type="molecule type" value="Genomic_DNA"/>
</dbReference>
<dbReference type="PANTHER" id="PTHR43289">
    <property type="entry name" value="MITOGEN-ACTIVATED PROTEIN KINASE KINASE KINASE 20-RELATED"/>
    <property type="match status" value="1"/>
</dbReference>
<dbReference type="InterPro" id="IPR008271">
    <property type="entry name" value="Ser/Thr_kinase_AS"/>
</dbReference>
<evidence type="ECO:0000256" key="3">
    <source>
        <dbReference type="ARBA" id="ARBA00022777"/>
    </source>
</evidence>
<dbReference type="PANTHER" id="PTHR43289:SF6">
    <property type="entry name" value="SERINE_THREONINE-PROTEIN KINASE NEKL-3"/>
    <property type="match status" value="1"/>
</dbReference>
<dbReference type="CDD" id="cd14014">
    <property type="entry name" value="STKc_PknB_like"/>
    <property type="match status" value="1"/>
</dbReference>
<organism evidence="7 8">
    <name type="scientific">candidate division TA06 bacterium</name>
    <dbReference type="NCBI Taxonomy" id="2250710"/>
    <lineage>
        <taxon>Bacteria</taxon>
        <taxon>Bacteria division TA06</taxon>
    </lineage>
</organism>
<evidence type="ECO:0000256" key="4">
    <source>
        <dbReference type="ARBA" id="ARBA00022840"/>
    </source>
</evidence>
<dbReference type="InterPro" id="IPR011009">
    <property type="entry name" value="Kinase-like_dom_sf"/>
</dbReference>
<dbReference type="GO" id="GO:0004674">
    <property type="term" value="F:protein serine/threonine kinase activity"/>
    <property type="evidence" value="ECO:0007669"/>
    <property type="project" value="UniProtKB-KW"/>
</dbReference>
<dbReference type="GO" id="GO:0005524">
    <property type="term" value="F:ATP binding"/>
    <property type="evidence" value="ECO:0007669"/>
    <property type="project" value="UniProtKB-KW"/>
</dbReference>
<evidence type="ECO:0000313" key="7">
    <source>
        <dbReference type="EMBL" id="TET47512.1"/>
    </source>
</evidence>
<keyword evidence="4" id="KW-0067">ATP-binding</keyword>
<dbReference type="InterPro" id="IPR000719">
    <property type="entry name" value="Prot_kinase_dom"/>
</dbReference>
<proteinExistence type="predicted"/>
<keyword evidence="5" id="KW-0472">Membrane</keyword>
<gene>
    <name evidence="7" type="ORF">E3J62_01160</name>
</gene>
<reference evidence="7 8" key="1">
    <citation type="submission" date="2019-03" db="EMBL/GenBank/DDBJ databases">
        <title>Metabolic potential of uncultured bacteria and archaea associated with petroleum seepage in deep-sea sediments.</title>
        <authorList>
            <person name="Dong X."/>
            <person name="Hubert C."/>
        </authorList>
    </citation>
    <scope>NUCLEOTIDE SEQUENCE [LARGE SCALE GENOMIC DNA]</scope>
    <source>
        <strain evidence="7">E44_bin18</strain>
    </source>
</reference>
<dbReference type="Proteomes" id="UP000315525">
    <property type="component" value="Unassembled WGS sequence"/>
</dbReference>
<accession>A0A523UYA1</accession>
<keyword evidence="5" id="KW-1133">Transmembrane helix</keyword>
<comment type="caution">
    <text evidence="7">The sequence shown here is derived from an EMBL/GenBank/DDBJ whole genome shotgun (WGS) entry which is preliminary data.</text>
</comment>
<evidence type="ECO:0000256" key="2">
    <source>
        <dbReference type="ARBA" id="ARBA00022741"/>
    </source>
</evidence>
<keyword evidence="1" id="KW-0808">Transferase</keyword>
<dbReference type="PROSITE" id="PS50011">
    <property type="entry name" value="PROTEIN_KINASE_DOM"/>
    <property type="match status" value="1"/>
</dbReference>
<dbReference type="SUPFAM" id="SSF56112">
    <property type="entry name" value="Protein kinase-like (PK-like)"/>
    <property type="match status" value="1"/>
</dbReference>
<keyword evidence="5" id="KW-0812">Transmembrane</keyword>
<dbReference type="AlphaFoldDB" id="A0A523UYA1"/>
<protein>
    <submittedName>
        <fullName evidence="7">Serine/threonine protein kinase</fullName>
    </submittedName>
</protein>
<sequence>MSNPPELYDLLEKINVGSVAAAYRGFQKSLERQVLIKILHPHLSADQQLVGRFEREAKACASLRDENIISIFDYGKWENSYFIATEWVEGVSLARLLKKAGKLPTTVAMEITRQICKGLSYAHSKGIIHRDIKPANIMVSFEGDVKISDFGLASAKGMPSITLEGTIVGTPAYMSPEQAQALQLDGKTDIFSLGLTLHEMITGVAVYAAPTYSGSLTKVLTEEVKPIRTIDPSVSPQVESILAKMLQRDRAKRFDDCRDIISKIEQWASVTGASLSRSEIASFTSEPSVSDVKPFEPTFKRRRPFRTISLAVLAAVLFGALLIIGPKNLFRQTQSVPMDRGKVAEDAMPDTVLADKGSLFIDSRPRNAKIKLDDKWITSTTPCVIGGLLPGNHHIILYKPGFDSTGASLNIEAGRRASFSLDLLSKKKGYGLIRFRITPWAKVYIDGKYLDTTPIGKAIRLQEGMHVVSFENPDYPAFTESLLVLADSAADVLINLDDKVGYLRIAASPWADVYIDGVKFGTTPISESIVLVTGHHQLSLINPEFQSHVETLYIEPRKTLERLVKLKTGG</sequence>
<dbReference type="Gene3D" id="3.30.200.20">
    <property type="entry name" value="Phosphorylase Kinase, domain 1"/>
    <property type="match status" value="1"/>
</dbReference>
<feature type="transmembrane region" description="Helical" evidence="5">
    <location>
        <begin position="307"/>
        <end position="325"/>
    </location>
</feature>
<evidence type="ECO:0000313" key="8">
    <source>
        <dbReference type="Proteomes" id="UP000315525"/>
    </source>
</evidence>
<keyword evidence="7" id="KW-0723">Serine/threonine-protein kinase</keyword>
<dbReference type="SMART" id="SM00220">
    <property type="entry name" value="S_TKc"/>
    <property type="match status" value="1"/>
</dbReference>
<feature type="domain" description="Protein kinase" evidence="6">
    <location>
        <begin position="8"/>
        <end position="268"/>
    </location>
</feature>
<evidence type="ECO:0000256" key="1">
    <source>
        <dbReference type="ARBA" id="ARBA00022679"/>
    </source>
</evidence>
<evidence type="ECO:0000256" key="5">
    <source>
        <dbReference type="SAM" id="Phobius"/>
    </source>
</evidence>
<evidence type="ECO:0000259" key="6">
    <source>
        <dbReference type="PROSITE" id="PS50011"/>
    </source>
</evidence>
<name>A0A523UYA1_UNCT6</name>
<keyword evidence="2" id="KW-0547">Nucleotide-binding</keyword>